<dbReference type="PANTHER" id="PTHR33751:SF9">
    <property type="entry name" value="CYTOCHROME C4"/>
    <property type="match status" value="1"/>
</dbReference>
<dbReference type="GO" id="GO:0020037">
    <property type="term" value="F:heme binding"/>
    <property type="evidence" value="ECO:0007669"/>
    <property type="project" value="InterPro"/>
</dbReference>
<comment type="caution">
    <text evidence="9">The sequence shown here is derived from an EMBL/GenBank/DDBJ whole genome shotgun (WGS) entry which is preliminary data.</text>
</comment>
<dbReference type="AlphaFoldDB" id="A0A5C7G4K4"/>
<dbReference type="PANTHER" id="PTHR33751">
    <property type="entry name" value="CBB3-TYPE CYTOCHROME C OXIDASE SUBUNIT FIXP"/>
    <property type="match status" value="1"/>
</dbReference>
<keyword evidence="7" id="KW-0812">Transmembrane</keyword>
<reference evidence="9 10" key="1">
    <citation type="submission" date="2019-08" db="EMBL/GenBank/DDBJ databases">
        <title>Massilia golmudensis sp. nov., isolated from sand in the Qinghai-Tibetan Plateau.</title>
        <authorList>
            <person name="Zhang B."/>
        </authorList>
    </citation>
    <scope>NUCLEOTIDE SEQUENCE [LARGE SCALE GENOMIC DNA]</scope>
    <source>
        <strain evidence="9 10">GEM5</strain>
    </source>
</reference>
<dbReference type="Proteomes" id="UP000321413">
    <property type="component" value="Unassembled WGS sequence"/>
</dbReference>
<feature type="transmembrane region" description="Helical" evidence="7">
    <location>
        <begin position="13"/>
        <end position="36"/>
    </location>
</feature>
<keyword evidence="4" id="KW-0249">Electron transport</keyword>
<sequence length="264" mass="28057">MSDEKIFSLGNRWFTWSVGAVVGVALLGAMVAFVWLPRAHAQATLESLWDAICSAAGAPAPFQGAALPGPGQRNPSGVIVSAYMMGAAGSNSVGNGATLAMACTMCHGARGTSPAGTPHLAGQPASGTYKQLRDFASGHRPSAIMQPLVANLSDQDMRDLAVYYASLERERIAAVEPSDTDTPRLVRNGDPMRAIGACSSCHSPHAERPATPVLEGLSEVYLPEQLTAFRDGRRSNDINRQMRNAVRSLTDQEIAQLSRYYAGR</sequence>
<protein>
    <submittedName>
        <fullName evidence="9">C-type cytochrome</fullName>
    </submittedName>
</protein>
<name>A0A5C7G4K4_9BURK</name>
<evidence type="ECO:0000256" key="7">
    <source>
        <dbReference type="SAM" id="Phobius"/>
    </source>
</evidence>
<evidence type="ECO:0000313" key="10">
    <source>
        <dbReference type="Proteomes" id="UP000321413"/>
    </source>
</evidence>
<evidence type="ECO:0000313" key="9">
    <source>
        <dbReference type="EMBL" id="TXG00439.1"/>
    </source>
</evidence>
<dbReference type="GO" id="GO:0046872">
    <property type="term" value="F:metal ion binding"/>
    <property type="evidence" value="ECO:0007669"/>
    <property type="project" value="UniProtKB-KW"/>
</dbReference>
<dbReference type="InterPro" id="IPR050597">
    <property type="entry name" value="Cytochrome_c_Oxidase_Subunit"/>
</dbReference>
<keyword evidence="10" id="KW-1185">Reference proteome</keyword>
<keyword evidence="5 6" id="KW-0408">Iron</keyword>
<feature type="domain" description="Cytochrome c" evidence="8">
    <location>
        <begin position="91"/>
        <end position="168"/>
    </location>
</feature>
<organism evidence="9 10">
    <name type="scientific">Massilia arenae</name>
    <dbReference type="NCBI Taxonomy" id="2603288"/>
    <lineage>
        <taxon>Bacteria</taxon>
        <taxon>Pseudomonadati</taxon>
        <taxon>Pseudomonadota</taxon>
        <taxon>Betaproteobacteria</taxon>
        <taxon>Burkholderiales</taxon>
        <taxon>Oxalobacteraceae</taxon>
        <taxon>Telluria group</taxon>
        <taxon>Massilia</taxon>
    </lineage>
</organism>
<dbReference type="Gene3D" id="1.10.760.10">
    <property type="entry name" value="Cytochrome c-like domain"/>
    <property type="match status" value="2"/>
</dbReference>
<keyword evidence="7" id="KW-1133">Transmembrane helix</keyword>
<dbReference type="Pfam" id="PF00034">
    <property type="entry name" value="Cytochrom_C"/>
    <property type="match status" value="2"/>
</dbReference>
<keyword evidence="2 6" id="KW-0349">Heme</keyword>
<accession>A0A5C7G4K4</accession>
<dbReference type="PROSITE" id="PS51007">
    <property type="entry name" value="CYTC"/>
    <property type="match status" value="2"/>
</dbReference>
<evidence type="ECO:0000256" key="4">
    <source>
        <dbReference type="ARBA" id="ARBA00022982"/>
    </source>
</evidence>
<evidence type="ECO:0000256" key="3">
    <source>
        <dbReference type="ARBA" id="ARBA00022723"/>
    </source>
</evidence>
<gene>
    <name evidence="9" type="ORF">FVD38_08745</name>
</gene>
<dbReference type="EMBL" id="VPFD01000007">
    <property type="protein sequence ID" value="TXG00439.1"/>
    <property type="molecule type" value="Genomic_DNA"/>
</dbReference>
<keyword evidence="1" id="KW-0813">Transport</keyword>
<evidence type="ECO:0000256" key="6">
    <source>
        <dbReference type="PROSITE-ProRule" id="PRU00433"/>
    </source>
</evidence>
<dbReference type="GO" id="GO:0009055">
    <property type="term" value="F:electron transfer activity"/>
    <property type="evidence" value="ECO:0007669"/>
    <property type="project" value="InterPro"/>
</dbReference>
<evidence type="ECO:0000259" key="8">
    <source>
        <dbReference type="PROSITE" id="PS51007"/>
    </source>
</evidence>
<evidence type="ECO:0000256" key="5">
    <source>
        <dbReference type="ARBA" id="ARBA00023004"/>
    </source>
</evidence>
<dbReference type="InterPro" id="IPR009056">
    <property type="entry name" value="Cyt_c-like_dom"/>
</dbReference>
<evidence type="ECO:0000256" key="2">
    <source>
        <dbReference type="ARBA" id="ARBA00022617"/>
    </source>
</evidence>
<keyword evidence="7" id="KW-0472">Membrane</keyword>
<evidence type="ECO:0000256" key="1">
    <source>
        <dbReference type="ARBA" id="ARBA00022448"/>
    </source>
</evidence>
<feature type="domain" description="Cytochrome c" evidence="8">
    <location>
        <begin position="184"/>
        <end position="264"/>
    </location>
</feature>
<dbReference type="RefSeq" id="WP_147934453.1">
    <property type="nucleotide sequence ID" value="NZ_VPFD01000007.1"/>
</dbReference>
<dbReference type="InterPro" id="IPR036909">
    <property type="entry name" value="Cyt_c-like_dom_sf"/>
</dbReference>
<dbReference type="SUPFAM" id="SSF46626">
    <property type="entry name" value="Cytochrome c"/>
    <property type="match status" value="2"/>
</dbReference>
<proteinExistence type="predicted"/>
<keyword evidence="3 6" id="KW-0479">Metal-binding</keyword>